<dbReference type="Gene3D" id="3.20.20.370">
    <property type="entry name" value="Glycoside hydrolase/deacetylase"/>
    <property type="match status" value="1"/>
</dbReference>
<feature type="chain" id="PRO_5025629953" evidence="10">
    <location>
        <begin position="21"/>
        <end position="572"/>
    </location>
</feature>
<dbReference type="Pfam" id="PF01522">
    <property type="entry name" value="Polysacc_deac_1"/>
    <property type="match status" value="1"/>
</dbReference>
<protein>
    <submittedName>
        <fullName evidence="13">Glycoside hydrolase/deacetylase</fullName>
    </submittedName>
</protein>
<feature type="domain" description="Chitin-binding type-1" evidence="11">
    <location>
        <begin position="406"/>
        <end position="452"/>
    </location>
</feature>
<keyword evidence="8" id="KW-1015">Disulfide bond</keyword>
<evidence type="ECO:0000256" key="5">
    <source>
        <dbReference type="ARBA" id="ARBA00022801"/>
    </source>
</evidence>
<dbReference type="InterPro" id="IPR036861">
    <property type="entry name" value="Endochitinase-like_sf"/>
</dbReference>
<reference evidence="13" key="1">
    <citation type="submission" date="2020-01" db="EMBL/GenBank/DDBJ databases">
        <authorList>
            <consortium name="DOE Joint Genome Institute"/>
            <person name="Haridas S."/>
            <person name="Albert R."/>
            <person name="Binder M."/>
            <person name="Bloem J."/>
            <person name="Labutti K."/>
            <person name="Salamov A."/>
            <person name="Andreopoulos B."/>
            <person name="Baker S.E."/>
            <person name="Barry K."/>
            <person name="Bills G."/>
            <person name="Bluhm B.H."/>
            <person name="Cannon C."/>
            <person name="Castanera R."/>
            <person name="Culley D.E."/>
            <person name="Daum C."/>
            <person name="Ezra D."/>
            <person name="Gonzalez J.B."/>
            <person name="Henrissat B."/>
            <person name="Kuo A."/>
            <person name="Liang C."/>
            <person name="Lipzen A."/>
            <person name="Lutzoni F."/>
            <person name="Magnuson J."/>
            <person name="Mondo S."/>
            <person name="Nolan M."/>
            <person name="Ohm R."/>
            <person name="Pangilinan J."/>
            <person name="Park H.-J."/>
            <person name="Ramirez L."/>
            <person name="Alfaro M."/>
            <person name="Sun H."/>
            <person name="Tritt A."/>
            <person name="Yoshinaga Y."/>
            <person name="Zwiers L.-H."/>
            <person name="Turgeon B.G."/>
            <person name="Goodwin S.B."/>
            <person name="Spatafora J.W."/>
            <person name="Crous P.W."/>
            <person name="Grigoriev I.V."/>
        </authorList>
    </citation>
    <scope>NUCLEOTIDE SEQUENCE</scope>
    <source>
        <strain evidence="13">P77</strain>
    </source>
</reference>
<keyword evidence="6" id="KW-0119">Carbohydrate metabolism</keyword>
<comment type="caution">
    <text evidence="8">Lacks conserved residue(s) required for the propagation of feature annotation.</text>
</comment>
<feature type="disulfide bond" evidence="8">
    <location>
        <begin position="73"/>
        <end position="88"/>
    </location>
</feature>
<keyword evidence="3" id="KW-0479">Metal-binding</keyword>
<dbReference type="EMBL" id="ML975375">
    <property type="protein sequence ID" value="KAF1831063.1"/>
    <property type="molecule type" value="Genomic_DNA"/>
</dbReference>
<keyword evidence="5 13" id="KW-0378">Hydrolase</keyword>
<keyword evidence="14" id="KW-1185">Reference proteome</keyword>
<evidence type="ECO:0000256" key="8">
    <source>
        <dbReference type="PROSITE-ProRule" id="PRU00261"/>
    </source>
</evidence>
<dbReference type="GO" id="GO:0008061">
    <property type="term" value="F:chitin binding"/>
    <property type="evidence" value="ECO:0007669"/>
    <property type="project" value="UniProtKB-UniRule"/>
</dbReference>
<dbReference type="Gene3D" id="3.30.60.10">
    <property type="entry name" value="Endochitinase-like"/>
    <property type="match status" value="3"/>
</dbReference>
<evidence type="ECO:0000256" key="4">
    <source>
        <dbReference type="ARBA" id="ARBA00022729"/>
    </source>
</evidence>
<evidence type="ECO:0000259" key="12">
    <source>
        <dbReference type="PROSITE" id="PS51677"/>
    </source>
</evidence>
<feature type="signal peptide" evidence="10">
    <location>
        <begin position="1"/>
        <end position="20"/>
    </location>
</feature>
<dbReference type="CDD" id="cd10951">
    <property type="entry name" value="CE4_ClCDA_like"/>
    <property type="match status" value="1"/>
</dbReference>
<dbReference type="PANTHER" id="PTHR46471">
    <property type="entry name" value="CHITIN DEACETYLASE"/>
    <property type="match status" value="1"/>
</dbReference>
<dbReference type="CDD" id="cd00035">
    <property type="entry name" value="ChtBD1"/>
    <property type="match status" value="1"/>
</dbReference>
<dbReference type="InterPro" id="IPR018371">
    <property type="entry name" value="Chitin-binding_1_CS"/>
</dbReference>
<comment type="cofactor">
    <cofactor evidence="1">
        <name>Co(2+)</name>
        <dbReference type="ChEBI" id="CHEBI:48828"/>
    </cofactor>
</comment>
<feature type="domain" description="Chitin-binding type-1" evidence="11">
    <location>
        <begin position="465"/>
        <end position="511"/>
    </location>
</feature>
<organism evidence="13 14">
    <name type="scientific">Decorospora gaudefroyi</name>
    <dbReference type="NCBI Taxonomy" id="184978"/>
    <lineage>
        <taxon>Eukaryota</taxon>
        <taxon>Fungi</taxon>
        <taxon>Dikarya</taxon>
        <taxon>Ascomycota</taxon>
        <taxon>Pezizomycotina</taxon>
        <taxon>Dothideomycetes</taxon>
        <taxon>Pleosporomycetidae</taxon>
        <taxon>Pleosporales</taxon>
        <taxon>Pleosporineae</taxon>
        <taxon>Pleosporaceae</taxon>
        <taxon>Decorospora</taxon>
    </lineage>
</organism>
<dbReference type="PROSITE" id="PS51677">
    <property type="entry name" value="NODB"/>
    <property type="match status" value="1"/>
</dbReference>
<dbReference type="OrthoDB" id="407355at2759"/>
<dbReference type="PROSITE" id="PS50941">
    <property type="entry name" value="CHIT_BIND_I_2"/>
    <property type="match status" value="3"/>
</dbReference>
<feature type="disulfide bond" evidence="8">
    <location>
        <begin position="82"/>
        <end position="94"/>
    </location>
</feature>
<dbReference type="SMART" id="SM00270">
    <property type="entry name" value="ChtBD1"/>
    <property type="match status" value="3"/>
</dbReference>
<keyword evidence="7" id="KW-0170">Cobalt</keyword>
<keyword evidence="4 10" id="KW-0732">Signal</keyword>
<evidence type="ECO:0000256" key="10">
    <source>
        <dbReference type="SAM" id="SignalP"/>
    </source>
</evidence>
<feature type="domain" description="NodB homology" evidence="12">
    <location>
        <begin position="150"/>
        <end position="347"/>
    </location>
</feature>
<evidence type="ECO:0000313" key="13">
    <source>
        <dbReference type="EMBL" id="KAF1831063.1"/>
    </source>
</evidence>
<dbReference type="Proteomes" id="UP000800040">
    <property type="component" value="Unassembled WGS sequence"/>
</dbReference>
<dbReference type="CDD" id="cd11618">
    <property type="entry name" value="ChtBD1_1"/>
    <property type="match status" value="2"/>
</dbReference>
<dbReference type="GO" id="GO:0016810">
    <property type="term" value="F:hydrolase activity, acting on carbon-nitrogen (but not peptide) bonds"/>
    <property type="evidence" value="ECO:0007669"/>
    <property type="project" value="InterPro"/>
</dbReference>
<dbReference type="SUPFAM" id="SSF88713">
    <property type="entry name" value="Glycoside hydrolase/deacetylase"/>
    <property type="match status" value="1"/>
</dbReference>
<proteinExistence type="predicted"/>
<feature type="region of interest" description="Disordered" evidence="9">
    <location>
        <begin position="377"/>
        <end position="403"/>
    </location>
</feature>
<feature type="disulfide bond" evidence="8">
    <location>
        <begin position="425"/>
        <end position="439"/>
    </location>
</feature>
<feature type="domain" description="Chitin-binding type-1" evidence="11">
    <location>
        <begin position="70"/>
        <end position="116"/>
    </location>
</feature>
<dbReference type="SUPFAM" id="SSF57016">
    <property type="entry name" value="Plant lectins/antimicrobial peptides"/>
    <property type="match status" value="3"/>
</dbReference>
<dbReference type="PANTHER" id="PTHR46471:SF8">
    <property type="entry name" value="CHITIN DEACETYLASE"/>
    <property type="match status" value="1"/>
</dbReference>
<sequence length="572" mass="59208">MLFTGLFVASLVAPICKVAAHGDLHGAPKIFGLGPRDVGKLKSRNILGGHAVVARPQQGARLSARQGGADGRCGPEFGCASCAEGYCCSGAGYCGQGADYCKAPDCLLDYGPACDANSVPSGGSTRSIARPKLGSQTYGGEGIYSCTVPNTVAITFDDGPDIYTDGLLDLFASYNAKATFFVTANNNGKGAIDDASKPWSAVMRRMHAEGHQIASHTYSHQDLSAISKEQRYDQMVKNEMALSNILGFFPTYMRPPYSSCTAASGCQQDLADLGYVVSYFDLDTDDYSNTTPELIQNAKDRVKKAIDPSNPATDDFLAIAHDIHQQTAQNLTGYMLDLMTAKGYRMVTMGECLGDDRSNWYRTAAARVATSSAFTAPSCASTSSASSSVTATSSGATATPTAVSQDGSCGLANGLACTGFAEGECCSQYGWCGSSTDHCGTGCQSDFGNCGSSSSATPNGIVSPDGSCGGAKGYTCVGFSEGECCSQYGWCGQSTAHCETGCNPLFGKCTSSDSGSSSSAIISRDGSCGGTKGYTCKGSVWGTCCSRSGRCGYGLSSCMAWMGCQSAFGTCI</sequence>
<dbReference type="PROSITE" id="PS00026">
    <property type="entry name" value="CHIT_BIND_I_1"/>
    <property type="match status" value="1"/>
</dbReference>
<dbReference type="InterPro" id="IPR001002">
    <property type="entry name" value="Chitin-bd_1"/>
</dbReference>
<evidence type="ECO:0000313" key="14">
    <source>
        <dbReference type="Proteomes" id="UP000800040"/>
    </source>
</evidence>
<keyword evidence="2 8" id="KW-0147">Chitin-binding</keyword>
<evidence type="ECO:0000256" key="9">
    <source>
        <dbReference type="SAM" id="MobiDB-lite"/>
    </source>
</evidence>
<evidence type="ECO:0000256" key="3">
    <source>
        <dbReference type="ARBA" id="ARBA00022723"/>
    </source>
</evidence>
<dbReference type="InterPro" id="IPR002509">
    <property type="entry name" value="NODB_dom"/>
</dbReference>
<dbReference type="AlphaFoldDB" id="A0A6A5KCG3"/>
<accession>A0A6A5KCG3</accession>
<evidence type="ECO:0000256" key="7">
    <source>
        <dbReference type="ARBA" id="ARBA00023285"/>
    </source>
</evidence>
<gene>
    <name evidence="13" type="ORF">BDW02DRAFT_557678</name>
</gene>
<feature type="disulfide bond" evidence="8">
    <location>
        <begin position="87"/>
        <end position="101"/>
    </location>
</feature>
<dbReference type="Pfam" id="PF00187">
    <property type="entry name" value="Chitin_bind_1"/>
    <property type="match status" value="1"/>
</dbReference>
<dbReference type="GO" id="GO:0005975">
    <property type="term" value="P:carbohydrate metabolic process"/>
    <property type="evidence" value="ECO:0007669"/>
    <property type="project" value="InterPro"/>
</dbReference>
<dbReference type="InterPro" id="IPR011330">
    <property type="entry name" value="Glyco_hydro/deAcase_b/a-brl"/>
</dbReference>
<evidence type="ECO:0000256" key="2">
    <source>
        <dbReference type="ARBA" id="ARBA00022669"/>
    </source>
</evidence>
<evidence type="ECO:0000259" key="11">
    <source>
        <dbReference type="PROSITE" id="PS50941"/>
    </source>
</evidence>
<dbReference type="GO" id="GO:0046872">
    <property type="term" value="F:metal ion binding"/>
    <property type="evidence" value="ECO:0007669"/>
    <property type="project" value="UniProtKB-KW"/>
</dbReference>
<evidence type="ECO:0000256" key="1">
    <source>
        <dbReference type="ARBA" id="ARBA00001941"/>
    </source>
</evidence>
<evidence type="ECO:0000256" key="6">
    <source>
        <dbReference type="ARBA" id="ARBA00023277"/>
    </source>
</evidence>
<name>A0A6A5KCG3_9PLEO</name>
<feature type="disulfide bond" evidence="8">
    <location>
        <begin position="484"/>
        <end position="498"/>
    </location>
</feature>